<evidence type="ECO:0000256" key="2">
    <source>
        <dbReference type="ARBA" id="ARBA00022679"/>
    </source>
</evidence>
<dbReference type="Proteomes" id="UP000824221">
    <property type="component" value="Unassembled WGS sequence"/>
</dbReference>
<dbReference type="GO" id="GO:0004370">
    <property type="term" value="F:glycerol kinase activity"/>
    <property type="evidence" value="ECO:0007669"/>
    <property type="project" value="TreeGrafter"/>
</dbReference>
<dbReference type="GO" id="GO:0005829">
    <property type="term" value="C:cytosol"/>
    <property type="evidence" value="ECO:0007669"/>
    <property type="project" value="TreeGrafter"/>
</dbReference>
<dbReference type="GO" id="GO:0019301">
    <property type="term" value="P:rhamnose catabolic process"/>
    <property type="evidence" value="ECO:0007669"/>
    <property type="project" value="InterPro"/>
</dbReference>
<keyword evidence="3" id="KW-0547">Nucleotide-binding</keyword>
<dbReference type="AlphaFoldDB" id="A0A9D2KF01"/>
<gene>
    <name evidence="10" type="ORF">H9797_03275</name>
</gene>
<dbReference type="Pfam" id="PF02782">
    <property type="entry name" value="FGGY_C"/>
    <property type="match status" value="1"/>
</dbReference>
<evidence type="ECO:0000259" key="9">
    <source>
        <dbReference type="Pfam" id="PF02782"/>
    </source>
</evidence>
<organism evidence="10 11">
    <name type="scientific">Candidatus Gallimonas gallistercoris</name>
    <dbReference type="NCBI Taxonomy" id="2838602"/>
    <lineage>
        <taxon>Bacteria</taxon>
        <taxon>Bacillati</taxon>
        <taxon>Bacillota</taxon>
        <taxon>Clostridia</taxon>
        <taxon>Candidatus Gallimonas</taxon>
    </lineage>
</organism>
<name>A0A9D2KF01_9FIRM</name>
<dbReference type="Pfam" id="PF00370">
    <property type="entry name" value="FGGY_N"/>
    <property type="match status" value="1"/>
</dbReference>
<comment type="caution">
    <text evidence="10">The sequence shown here is derived from an EMBL/GenBank/DDBJ whole genome shotgun (WGS) entry which is preliminary data.</text>
</comment>
<sequence length="432" mass="47448">MKYFLAIDIGASSGRHIVGHEEEGKLKTEEVYRFPNGVKEEKGHLIWDIDALFSHVKAGIKAAFAKHPQIESLAIDTWAVDYVLFKGKEEVRPCYAYRDGRTKDAIEAVHAKVPFETLYERTGIQFQPFNTVYQLTDDMRQGRLTGVTGFLMIPEYLSYKLTGVGAHEYTNATTTGLVNAKTGEYDLELIRSLGLPETLFGAIVQPGYELGGLLPDIQAEVGGNTKVILCASHDTASAVEGIPMQEGAYLSSGTWSLLGIRAKEPICTPAACKANFTNEGGVGYIRFLKNIMGMWVINRLKAELCPEKTFDEAMYAGKESSFDGLVDVNDERFLAPESMKAAFDSAFPEGKGPKEFGDYFRCAHRSLALGYKKALEQLAGCTGEPVKTLYIVGGGAKNVWLNELTQEVCGVEVKPIPVEATALGNLKIQMRK</sequence>
<dbReference type="SUPFAM" id="SSF53067">
    <property type="entry name" value="Actin-like ATPase domain"/>
    <property type="match status" value="2"/>
</dbReference>
<proteinExistence type="inferred from homology"/>
<evidence type="ECO:0000313" key="10">
    <source>
        <dbReference type="EMBL" id="HJA02385.1"/>
    </source>
</evidence>
<evidence type="ECO:0000256" key="7">
    <source>
        <dbReference type="ARBA" id="ARBA00023308"/>
    </source>
</evidence>
<evidence type="ECO:0000256" key="6">
    <source>
        <dbReference type="ARBA" id="ARBA00023157"/>
    </source>
</evidence>
<evidence type="ECO:0000256" key="3">
    <source>
        <dbReference type="ARBA" id="ARBA00022741"/>
    </source>
</evidence>
<dbReference type="GO" id="GO:0006071">
    <property type="term" value="P:glycerol metabolic process"/>
    <property type="evidence" value="ECO:0007669"/>
    <property type="project" value="TreeGrafter"/>
</dbReference>
<comment type="similarity">
    <text evidence="1">Belongs to the FGGY kinase family.</text>
</comment>
<dbReference type="InterPro" id="IPR043129">
    <property type="entry name" value="ATPase_NBD"/>
</dbReference>
<reference evidence="10" key="1">
    <citation type="journal article" date="2021" name="PeerJ">
        <title>Extensive microbial diversity within the chicken gut microbiome revealed by metagenomics and culture.</title>
        <authorList>
            <person name="Gilroy R."/>
            <person name="Ravi A."/>
            <person name="Getino M."/>
            <person name="Pursley I."/>
            <person name="Horton D.L."/>
            <person name="Alikhan N.F."/>
            <person name="Baker D."/>
            <person name="Gharbi K."/>
            <person name="Hall N."/>
            <person name="Watson M."/>
            <person name="Adriaenssens E.M."/>
            <person name="Foster-Nyarko E."/>
            <person name="Jarju S."/>
            <person name="Secka A."/>
            <person name="Antonio M."/>
            <person name="Oren A."/>
            <person name="Chaudhuri R.R."/>
            <person name="La Ragione R."/>
            <person name="Hildebrand F."/>
            <person name="Pallen M.J."/>
        </authorList>
    </citation>
    <scope>NUCLEOTIDE SEQUENCE</scope>
    <source>
        <strain evidence="10">CHK156-179</strain>
    </source>
</reference>
<keyword evidence="5" id="KW-0067">ATP-binding</keyword>
<dbReference type="CDD" id="cd07771">
    <property type="entry name" value="ASKHA_NBD_FGGY_RhaB-like"/>
    <property type="match status" value="1"/>
</dbReference>
<feature type="domain" description="Carbohydrate kinase FGGY N-terminal" evidence="8">
    <location>
        <begin position="3"/>
        <end position="239"/>
    </location>
</feature>
<dbReference type="PANTHER" id="PTHR10196">
    <property type="entry name" value="SUGAR KINASE"/>
    <property type="match status" value="1"/>
</dbReference>
<dbReference type="GO" id="GO:0005524">
    <property type="term" value="F:ATP binding"/>
    <property type="evidence" value="ECO:0007669"/>
    <property type="project" value="UniProtKB-KW"/>
</dbReference>
<keyword evidence="6" id="KW-1015">Disulfide bond</keyword>
<dbReference type="EMBL" id="DXAJ01000048">
    <property type="protein sequence ID" value="HJA02385.1"/>
    <property type="molecule type" value="Genomic_DNA"/>
</dbReference>
<keyword evidence="7" id="KW-0684">Rhamnose metabolism</keyword>
<feature type="domain" description="Carbohydrate kinase FGGY C-terminal" evidence="9">
    <location>
        <begin position="248"/>
        <end position="430"/>
    </location>
</feature>
<evidence type="ECO:0000313" key="11">
    <source>
        <dbReference type="Proteomes" id="UP000824221"/>
    </source>
</evidence>
<dbReference type="InterPro" id="IPR013449">
    <property type="entry name" value="Rhamnulokinase"/>
</dbReference>
<dbReference type="InterPro" id="IPR018484">
    <property type="entry name" value="FGGY_N"/>
</dbReference>
<evidence type="ECO:0000256" key="1">
    <source>
        <dbReference type="ARBA" id="ARBA00009156"/>
    </source>
</evidence>
<keyword evidence="4" id="KW-0418">Kinase</keyword>
<dbReference type="PANTHER" id="PTHR10196:SF93">
    <property type="entry name" value="L-RHAMNULOKINASE"/>
    <property type="match status" value="1"/>
</dbReference>
<reference evidence="10" key="2">
    <citation type="submission" date="2021-04" db="EMBL/GenBank/DDBJ databases">
        <authorList>
            <person name="Gilroy R."/>
        </authorList>
    </citation>
    <scope>NUCLEOTIDE SEQUENCE</scope>
    <source>
        <strain evidence="10">CHK156-179</strain>
    </source>
</reference>
<dbReference type="Gene3D" id="3.30.420.40">
    <property type="match status" value="2"/>
</dbReference>
<evidence type="ECO:0000256" key="5">
    <source>
        <dbReference type="ARBA" id="ARBA00022840"/>
    </source>
</evidence>
<evidence type="ECO:0000256" key="4">
    <source>
        <dbReference type="ARBA" id="ARBA00022777"/>
    </source>
</evidence>
<dbReference type="InterPro" id="IPR018485">
    <property type="entry name" value="FGGY_C"/>
</dbReference>
<accession>A0A9D2KF01</accession>
<dbReference type="GO" id="GO:0008993">
    <property type="term" value="F:rhamnulokinase activity"/>
    <property type="evidence" value="ECO:0007669"/>
    <property type="project" value="InterPro"/>
</dbReference>
<protein>
    <submittedName>
        <fullName evidence="10">Rhamnulokinase</fullName>
    </submittedName>
</protein>
<evidence type="ECO:0000259" key="8">
    <source>
        <dbReference type="Pfam" id="PF00370"/>
    </source>
</evidence>
<keyword evidence="2" id="KW-0808">Transferase</keyword>